<dbReference type="SUPFAM" id="SSF56112">
    <property type="entry name" value="Protein kinase-like (PK-like)"/>
    <property type="match status" value="1"/>
</dbReference>
<dbReference type="RefSeq" id="XP_010919040.1">
    <property type="nucleotide sequence ID" value="XM_010920738.3"/>
</dbReference>
<keyword evidence="8" id="KW-1185">Reference proteome</keyword>
<feature type="chain" id="PRO_5026826702" evidence="6">
    <location>
        <begin position="20"/>
        <end position="648"/>
    </location>
</feature>
<dbReference type="PROSITE" id="PS50011">
    <property type="entry name" value="PROTEIN_KINASE_DOM"/>
    <property type="match status" value="1"/>
</dbReference>
<dbReference type="PANTHER" id="PTHR46008">
    <property type="entry name" value="LEAF RUST 10 DISEASE-RESISTANCE LOCUS RECEPTOR-LIKE PROTEIN KINASE-LIKE 1.4"/>
    <property type="match status" value="1"/>
</dbReference>
<evidence type="ECO:0000256" key="1">
    <source>
        <dbReference type="ARBA" id="ARBA00004167"/>
    </source>
</evidence>
<dbReference type="Pfam" id="PF07714">
    <property type="entry name" value="PK_Tyr_Ser-Thr"/>
    <property type="match status" value="1"/>
</dbReference>
<dbReference type="InterPro" id="IPR000719">
    <property type="entry name" value="Prot_kinase_dom"/>
</dbReference>
<gene>
    <name evidence="9" type="primary">LOC105043259</name>
</gene>
<dbReference type="GO" id="GO:0016020">
    <property type="term" value="C:membrane"/>
    <property type="evidence" value="ECO:0007669"/>
    <property type="project" value="UniProtKB-SubCell"/>
</dbReference>
<evidence type="ECO:0000313" key="8">
    <source>
        <dbReference type="Proteomes" id="UP000504607"/>
    </source>
</evidence>
<dbReference type="OrthoDB" id="1847747at2759"/>
<evidence type="ECO:0000259" key="7">
    <source>
        <dbReference type="PROSITE" id="PS50011"/>
    </source>
</evidence>
<dbReference type="GO" id="GO:0005524">
    <property type="term" value="F:ATP binding"/>
    <property type="evidence" value="ECO:0007669"/>
    <property type="project" value="UniProtKB-KW"/>
</dbReference>
<dbReference type="Pfam" id="PF13947">
    <property type="entry name" value="GUB_WAK_bind"/>
    <property type="match status" value="1"/>
</dbReference>
<dbReference type="InterPro" id="IPR001245">
    <property type="entry name" value="Ser-Thr/Tyr_kinase_cat_dom"/>
</dbReference>
<protein>
    <submittedName>
        <fullName evidence="9">Probably inactive receptor-like protein kinase At2g46850</fullName>
    </submittedName>
</protein>
<evidence type="ECO:0000256" key="5">
    <source>
        <dbReference type="SAM" id="Phobius"/>
    </source>
</evidence>
<comment type="subcellular location">
    <subcellularLocation>
        <location evidence="1">Membrane</location>
        <topology evidence="1">Single-pass membrane protein</topology>
    </subcellularLocation>
</comment>
<dbReference type="FunCoup" id="A0A6I9R3K8">
    <property type="interactions" value="1231"/>
</dbReference>
<dbReference type="InterPro" id="IPR011009">
    <property type="entry name" value="Kinase-like_dom_sf"/>
</dbReference>
<evidence type="ECO:0000256" key="6">
    <source>
        <dbReference type="SAM" id="SignalP"/>
    </source>
</evidence>
<proteinExistence type="predicted"/>
<accession>A0A6I9R3K8</accession>
<dbReference type="Gene3D" id="1.10.510.10">
    <property type="entry name" value="Transferase(Phosphotransferase) domain 1"/>
    <property type="match status" value="1"/>
</dbReference>
<keyword evidence="3" id="KW-0547">Nucleotide-binding</keyword>
<dbReference type="GeneID" id="105043259"/>
<dbReference type="InterPro" id="IPR025287">
    <property type="entry name" value="WAK_GUB"/>
</dbReference>
<organism evidence="8 9">
    <name type="scientific">Elaeis guineensis var. tenera</name>
    <name type="common">Oil palm</name>
    <dbReference type="NCBI Taxonomy" id="51953"/>
    <lineage>
        <taxon>Eukaryota</taxon>
        <taxon>Viridiplantae</taxon>
        <taxon>Streptophyta</taxon>
        <taxon>Embryophyta</taxon>
        <taxon>Tracheophyta</taxon>
        <taxon>Spermatophyta</taxon>
        <taxon>Magnoliopsida</taxon>
        <taxon>Liliopsida</taxon>
        <taxon>Arecaceae</taxon>
        <taxon>Arecoideae</taxon>
        <taxon>Cocoseae</taxon>
        <taxon>Elaeidinae</taxon>
        <taxon>Elaeis</taxon>
    </lineage>
</organism>
<name>A0A6I9R3K8_ELAGV</name>
<evidence type="ECO:0000256" key="4">
    <source>
        <dbReference type="ARBA" id="ARBA00022840"/>
    </source>
</evidence>
<evidence type="ECO:0000313" key="9">
    <source>
        <dbReference type="RefSeq" id="XP_010919040.1"/>
    </source>
</evidence>
<feature type="signal peptide" evidence="6">
    <location>
        <begin position="1"/>
        <end position="19"/>
    </location>
</feature>
<dbReference type="AlphaFoldDB" id="A0A6I9R3K8"/>
<keyword evidence="5" id="KW-0812">Transmembrane</keyword>
<dbReference type="PANTHER" id="PTHR46008:SF20">
    <property type="entry name" value="PROTEIN KINASE DOMAIN-CONTAINING PROTEIN"/>
    <property type="match status" value="1"/>
</dbReference>
<reference evidence="9" key="1">
    <citation type="submission" date="2025-08" db="UniProtKB">
        <authorList>
            <consortium name="RefSeq"/>
        </authorList>
    </citation>
    <scope>IDENTIFICATION</scope>
</reference>
<evidence type="ECO:0000256" key="2">
    <source>
        <dbReference type="ARBA" id="ARBA00022729"/>
    </source>
</evidence>
<evidence type="ECO:0000256" key="3">
    <source>
        <dbReference type="ARBA" id="ARBA00022741"/>
    </source>
</evidence>
<dbReference type="Proteomes" id="UP000504607">
    <property type="component" value="Chromosome 4"/>
</dbReference>
<keyword evidence="2 6" id="KW-0732">Signal</keyword>
<dbReference type="GO" id="GO:0004672">
    <property type="term" value="F:protein kinase activity"/>
    <property type="evidence" value="ECO:0007669"/>
    <property type="project" value="InterPro"/>
</dbReference>
<sequence length="648" mass="70734">MPCSFLLLLLLPFLPFAFPQALFPNKCGERCGHLPIPFPFHLNSSCGPPIDSFRLFCSTDSTPSALFLTLGSTDLRVIDFLPSGSLLLDYSPNSTSSCDPWYSNVNRSSSVFDRSPFFAVTADNVLRLYACEDSSVCKTGCDGIGVAGGCDGKRSYFGCCYPLSDGSVWKPGDGFSVFAEFGCRGFSSWVVRSVSGEDAVAQRGIELEWAVPRGYNGGEVCAVGAVAVNSTAVRDGLRCACGAGFVGDGFAEGVGCFKSCTDDGQPNDGKDCCKGKFCRKRVAILIGVLVSAFFLAATIAFCFILRQPIKATMWDLDPFCLPRILGKACNTRQFTYQELKEATKGFEENQKFVCVDGTVHTGVLNDGSLVAVQKVKCDTQQCLQEILERVELLSQISHRNIARVIGFCFDSNSTLLLVHEYFSNGTLDEHLQRERGNCLSWYFRINIATEVACALAYLQHEISTPIYLQDLKSSEIFLDIDYSAKIAGFNFLNPGLGNGSCSYVASYDSDAVFNFGLLLLELIMGSKHYDLSEQVLPKINEKRFHEIVDPCIGFSEQSQIQREQIERVAGLAVRCLSSKEGGGPCMVGVMQELLRIVKENVGSSSGTEPVLEETFSNSSLLQMISMSPDSIHLPSGDKMRSGTILRIS</sequence>
<dbReference type="InParanoid" id="A0A6I9R3K8"/>
<keyword evidence="4" id="KW-0067">ATP-binding</keyword>
<feature type="transmembrane region" description="Helical" evidence="5">
    <location>
        <begin position="282"/>
        <end position="305"/>
    </location>
</feature>
<keyword evidence="5" id="KW-0472">Membrane</keyword>
<dbReference type="Gene3D" id="3.30.200.20">
    <property type="entry name" value="Phosphorylase Kinase, domain 1"/>
    <property type="match status" value="1"/>
</dbReference>
<keyword evidence="5" id="KW-1133">Transmembrane helix</keyword>
<feature type="domain" description="Protein kinase" evidence="7">
    <location>
        <begin position="319"/>
        <end position="648"/>
    </location>
</feature>
<dbReference type="GO" id="GO:0030247">
    <property type="term" value="F:polysaccharide binding"/>
    <property type="evidence" value="ECO:0007669"/>
    <property type="project" value="InterPro"/>
</dbReference>
<dbReference type="KEGG" id="egu:105043259"/>